<comment type="similarity">
    <text evidence="8">Belongs to the peptidase M48 family. BepA subfamily.</text>
</comment>
<keyword evidence="3 8" id="KW-0732">Signal</keyword>
<feature type="domain" description="Peptidase M48" evidence="9">
    <location>
        <begin position="73"/>
        <end position="259"/>
    </location>
</feature>
<dbReference type="GO" id="GO:0008270">
    <property type="term" value="F:zinc ion binding"/>
    <property type="evidence" value="ECO:0007669"/>
    <property type="project" value="UniProtKB-UniRule"/>
</dbReference>
<dbReference type="InterPro" id="IPR030873">
    <property type="entry name" value="Protease_BepA"/>
</dbReference>
<keyword evidence="6 8" id="KW-0862">Zinc</keyword>
<comment type="function">
    <text evidence="8">Functions as both a chaperone and a metalloprotease. Maintains the integrity of the outer membrane by promoting either the assembly or the elimination of outer membrane proteins, depending on their folding state.</text>
</comment>
<dbReference type="GO" id="GO:0016020">
    <property type="term" value="C:membrane"/>
    <property type="evidence" value="ECO:0007669"/>
    <property type="project" value="InterPro"/>
</dbReference>
<evidence type="ECO:0000313" key="10">
    <source>
        <dbReference type="EMBL" id="RUO67802.1"/>
    </source>
</evidence>
<evidence type="ECO:0000313" key="11">
    <source>
        <dbReference type="Proteomes" id="UP000288361"/>
    </source>
</evidence>
<comment type="subcellular location">
    <subcellularLocation>
        <location evidence="8">Periplasm</location>
    </subcellularLocation>
</comment>
<proteinExistence type="inferred from homology"/>
<keyword evidence="7 8" id="KW-0482">Metalloprotease</keyword>
<feature type="binding site" evidence="8">
    <location>
        <position position="201"/>
    </location>
    <ligand>
        <name>Zn(2+)</name>
        <dbReference type="ChEBI" id="CHEBI:29105"/>
        <note>catalytic</note>
    </ligand>
</feature>
<feature type="binding site" evidence="8">
    <location>
        <position position="136"/>
    </location>
    <ligand>
        <name>Zn(2+)</name>
        <dbReference type="ChEBI" id="CHEBI:29105"/>
        <note>catalytic</note>
    </ligand>
</feature>
<dbReference type="Gene3D" id="1.25.40.10">
    <property type="entry name" value="Tetratricopeptide repeat domain"/>
    <property type="match status" value="1"/>
</dbReference>
<name>A0A432YWX2_9GAMM</name>
<feature type="active site" evidence="8">
    <location>
        <position position="137"/>
    </location>
</feature>
<evidence type="ECO:0000256" key="4">
    <source>
        <dbReference type="ARBA" id="ARBA00022764"/>
    </source>
</evidence>
<accession>A0A432YWX2</accession>
<dbReference type="InterPro" id="IPR011990">
    <property type="entry name" value="TPR-like_helical_dom_sf"/>
</dbReference>
<dbReference type="RefSeq" id="WP_126751448.1">
    <property type="nucleotide sequence ID" value="NZ_JBHUMT010000016.1"/>
</dbReference>
<dbReference type="GO" id="GO:0042597">
    <property type="term" value="C:periplasmic space"/>
    <property type="evidence" value="ECO:0007669"/>
    <property type="project" value="UniProtKB-SubCell"/>
</dbReference>
<feature type="signal peptide" evidence="8">
    <location>
        <begin position="1"/>
        <end position="24"/>
    </location>
</feature>
<feature type="chain" id="PRO_5019598605" description="Putative beta-barrel assembly-enhancing protease" evidence="8">
    <location>
        <begin position="25"/>
        <end position="483"/>
    </location>
</feature>
<evidence type="ECO:0000256" key="8">
    <source>
        <dbReference type="HAMAP-Rule" id="MF_00997"/>
    </source>
</evidence>
<evidence type="ECO:0000256" key="1">
    <source>
        <dbReference type="ARBA" id="ARBA00022670"/>
    </source>
</evidence>
<keyword evidence="4 8" id="KW-0574">Periplasm</keyword>
<keyword evidence="1 8" id="KW-0645">Protease</keyword>
<evidence type="ECO:0000256" key="3">
    <source>
        <dbReference type="ARBA" id="ARBA00022729"/>
    </source>
</evidence>
<evidence type="ECO:0000256" key="6">
    <source>
        <dbReference type="ARBA" id="ARBA00022833"/>
    </source>
</evidence>
<gene>
    <name evidence="10" type="ORF">CWI73_02795</name>
</gene>
<dbReference type="EC" id="3.4.-.-" evidence="8"/>
<dbReference type="InterPro" id="IPR001915">
    <property type="entry name" value="Peptidase_M48"/>
</dbReference>
<sequence precursor="true">MYKTLLKTLLPAVIAVTTFFTAFAYSAQDSRRLPEIGTTGAAFLSIEREQVVGDFYMRQVRAQAPIIYDPVLDSYLSNLGQRLVRYSNGVKYPFNFFWIRNNEINAFAFMGGYVGVHTGLIQEARTESELAAVLGHEVAHVTQRHIVRRMQEQQQNMPVTIAGVIGSILLGMANPEAGMAGLYTTLGATGQSQINYTRLYEKEADRIGLSVLLAAGFDPMGAPDFFGRLAEKYRYVSKPPEMLMTHPLPESRIADTRARAESMRRIDVKPSLEFALAKARVEARYAGNPSVSDFQDMANSSNPINQRAGTYGLAIIALDRGHYNTASEHINTLLKDEPNNPFYIDVQTDILLGQENYEYVMDWLEGKYIRQPTEPVITINFANAALTSGNGKLAEKLLREFLLQNPNHPLALDLLTRVYEKSGKRAAMYETRAEALALRGNFSLAINQLHTAHNHTDNDITRKRINARIDQLRALENQARNIM</sequence>
<evidence type="ECO:0000256" key="7">
    <source>
        <dbReference type="ARBA" id="ARBA00023049"/>
    </source>
</evidence>
<dbReference type="Gene3D" id="3.30.2010.10">
    <property type="entry name" value="Metalloproteases ('zincins'), catalytic domain"/>
    <property type="match status" value="1"/>
</dbReference>
<dbReference type="Proteomes" id="UP000288361">
    <property type="component" value="Unassembled WGS sequence"/>
</dbReference>
<keyword evidence="5 8" id="KW-0378">Hydrolase</keyword>
<evidence type="ECO:0000256" key="2">
    <source>
        <dbReference type="ARBA" id="ARBA00022723"/>
    </source>
</evidence>
<organism evidence="10 11">
    <name type="scientific">Idiomarina piscisalsi</name>
    <dbReference type="NCBI Taxonomy" id="1096243"/>
    <lineage>
        <taxon>Bacteria</taxon>
        <taxon>Pseudomonadati</taxon>
        <taxon>Pseudomonadota</taxon>
        <taxon>Gammaproteobacteria</taxon>
        <taxon>Alteromonadales</taxon>
        <taxon>Idiomarinaceae</taxon>
        <taxon>Idiomarina</taxon>
    </lineage>
</organism>
<dbReference type="HAMAP" id="MF_00997">
    <property type="entry name" value="Protease_BepA"/>
    <property type="match status" value="1"/>
</dbReference>
<dbReference type="GO" id="GO:0004222">
    <property type="term" value="F:metalloendopeptidase activity"/>
    <property type="evidence" value="ECO:0007669"/>
    <property type="project" value="InterPro"/>
</dbReference>
<dbReference type="EMBL" id="PIQA01000001">
    <property type="protein sequence ID" value="RUO67802.1"/>
    <property type="molecule type" value="Genomic_DNA"/>
</dbReference>
<dbReference type="Pfam" id="PF01435">
    <property type="entry name" value="Peptidase_M48"/>
    <property type="match status" value="1"/>
</dbReference>
<feature type="active site" description="Proton donor" evidence="8">
    <location>
        <position position="205"/>
    </location>
</feature>
<evidence type="ECO:0000259" key="9">
    <source>
        <dbReference type="Pfam" id="PF01435"/>
    </source>
</evidence>
<dbReference type="SUPFAM" id="SSF48452">
    <property type="entry name" value="TPR-like"/>
    <property type="match status" value="1"/>
</dbReference>
<feature type="binding site" evidence="8">
    <location>
        <position position="140"/>
    </location>
    <ligand>
        <name>Zn(2+)</name>
        <dbReference type="ChEBI" id="CHEBI:29105"/>
        <note>catalytic</note>
    </ligand>
</feature>
<dbReference type="AlphaFoldDB" id="A0A432YWX2"/>
<protein>
    <recommendedName>
        <fullName evidence="8">Putative beta-barrel assembly-enhancing protease</fullName>
        <ecNumber evidence="8">3.4.-.-</ecNumber>
    </recommendedName>
</protein>
<dbReference type="PANTHER" id="PTHR22726">
    <property type="entry name" value="METALLOENDOPEPTIDASE OMA1"/>
    <property type="match status" value="1"/>
</dbReference>
<reference evidence="10 11" key="1">
    <citation type="journal article" date="2011" name="Front. Microbiol.">
        <title>Genomic signatures of strain selection and enhancement in Bacillus atrophaeus var. globigii, a historical biowarfare simulant.</title>
        <authorList>
            <person name="Gibbons H.S."/>
            <person name="Broomall S.M."/>
            <person name="McNew L.A."/>
            <person name="Daligault H."/>
            <person name="Chapman C."/>
            <person name="Bruce D."/>
            <person name="Karavis M."/>
            <person name="Krepps M."/>
            <person name="McGregor P.A."/>
            <person name="Hong C."/>
            <person name="Park K.H."/>
            <person name="Akmal A."/>
            <person name="Feldman A."/>
            <person name="Lin J.S."/>
            <person name="Chang W.E."/>
            <person name="Higgs B.W."/>
            <person name="Demirev P."/>
            <person name="Lindquist J."/>
            <person name="Liem A."/>
            <person name="Fochler E."/>
            <person name="Read T.D."/>
            <person name="Tapia R."/>
            <person name="Johnson S."/>
            <person name="Bishop-Lilly K.A."/>
            <person name="Detter C."/>
            <person name="Han C."/>
            <person name="Sozhamannan S."/>
            <person name="Rosenzweig C.N."/>
            <person name="Skowronski E.W."/>
        </authorList>
    </citation>
    <scope>NUCLEOTIDE SEQUENCE [LARGE SCALE GENOMIC DNA]</scope>
    <source>
        <strain evidence="10 11">TPS4-2</strain>
    </source>
</reference>
<dbReference type="PANTHER" id="PTHR22726:SF1">
    <property type="entry name" value="METALLOENDOPEPTIDASE OMA1, MITOCHONDRIAL"/>
    <property type="match status" value="1"/>
</dbReference>
<comment type="cofactor">
    <cofactor evidence="8">
        <name>Zn(2+)</name>
        <dbReference type="ChEBI" id="CHEBI:29105"/>
    </cofactor>
    <text evidence="8">Binds 1 zinc ion per subunit.</text>
</comment>
<dbReference type="CDD" id="cd07333">
    <property type="entry name" value="M48C_bepA_like"/>
    <property type="match status" value="1"/>
</dbReference>
<evidence type="ECO:0000256" key="5">
    <source>
        <dbReference type="ARBA" id="ARBA00022801"/>
    </source>
</evidence>
<dbReference type="InterPro" id="IPR051156">
    <property type="entry name" value="Mito/Outer_Membr_Metalloprot"/>
</dbReference>
<keyword evidence="2 8" id="KW-0479">Metal-binding</keyword>
<dbReference type="GO" id="GO:0051603">
    <property type="term" value="P:proteolysis involved in protein catabolic process"/>
    <property type="evidence" value="ECO:0007669"/>
    <property type="project" value="TreeGrafter"/>
</dbReference>
<comment type="caution">
    <text evidence="10">The sequence shown here is derived from an EMBL/GenBank/DDBJ whole genome shotgun (WGS) entry which is preliminary data.</text>
</comment>